<organism evidence="8 9">
    <name type="scientific">Candidatus Taylorbacteria bacterium RIFCSPHIGHO2_01_FULL_46_22b</name>
    <dbReference type="NCBI Taxonomy" id="1802301"/>
    <lineage>
        <taxon>Bacteria</taxon>
        <taxon>Candidatus Tayloriibacteriota</taxon>
    </lineage>
</organism>
<name>A0A1G2M425_9BACT</name>
<feature type="transmembrane region" description="Helical" evidence="6">
    <location>
        <begin position="134"/>
        <end position="158"/>
    </location>
</feature>
<feature type="domain" description="Glycosyltransferase 2-like" evidence="7">
    <location>
        <begin position="9"/>
        <end position="163"/>
    </location>
</feature>
<dbReference type="EMBL" id="MHRF01000004">
    <property type="protein sequence ID" value="OHA18553.1"/>
    <property type="molecule type" value="Genomic_DNA"/>
</dbReference>
<dbReference type="Pfam" id="PF00535">
    <property type="entry name" value="Glycos_transf_2"/>
    <property type="match status" value="1"/>
</dbReference>
<reference evidence="8 9" key="1">
    <citation type="journal article" date="2016" name="Nat. Commun.">
        <title>Thousands of microbial genomes shed light on interconnected biogeochemical processes in an aquifer system.</title>
        <authorList>
            <person name="Anantharaman K."/>
            <person name="Brown C.T."/>
            <person name="Hug L.A."/>
            <person name="Sharon I."/>
            <person name="Castelle C.J."/>
            <person name="Probst A.J."/>
            <person name="Thomas B.C."/>
            <person name="Singh A."/>
            <person name="Wilkins M.J."/>
            <person name="Karaoz U."/>
            <person name="Brodie E.L."/>
            <person name="Williams K.H."/>
            <person name="Hubbard S.S."/>
            <person name="Banfield J.F."/>
        </authorList>
    </citation>
    <scope>NUCLEOTIDE SEQUENCE [LARGE SCALE GENOMIC DNA]</scope>
</reference>
<dbReference type="InterPro" id="IPR001173">
    <property type="entry name" value="Glyco_trans_2-like"/>
</dbReference>
<evidence type="ECO:0000313" key="9">
    <source>
        <dbReference type="Proteomes" id="UP000178873"/>
    </source>
</evidence>
<keyword evidence="4" id="KW-0808">Transferase</keyword>
<evidence type="ECO:0000256" key="5">
    <source>
        <dbReference type="ARBA" id="ARBA00023136"/>
    </source>
</evidence>
<dbReference type="GO" id="GO:0016757">
    <property type="term" value="F:glycosyltransferase activity"/>
    <property type="evidence" value="ECO:0007669"/>
    <property type="project" value="UniProtKB-KW"/>
</dbReference>
<proteinExistence type="predicted"/>
<evidence type="ECO:0000313" key="8">
    <source>
        <dbReference type="EMBL" id="OHA18553.1"/>
    </source>
</evidence>
<dbReference type="Proteomes" id="UP000178873">
    <property type="component" value="Unassembled WGS sequence"/>
</dbReference>
<keyword evidence="3" id="KW-0328">Glycosyltransferase</keyword>
<keyword evidence="6" id="KW-0812">Transmembrane</keyword>
<dbReference type="Gene3D" id="3.90.550.10">
    <property type="entry name" value="Spore Coat Polysaccharide Biosynthesis Protein SpsA, Chain A"/>
    <property type="match status" value="1"/>
</dbReference>
<dbReference type="GO" id="GO:0005886">
    <property type="term" value="C:plasma membrane"/>
    <property type="evidence" value="ECO:0007669"/>
    <property type="project" value="UniProtKB-SubCell"/>
</dbReference>
<evidence type="ECO:0000256" key="3">
    <source>
        <dbReference type="ARBA" id="ARBA00022676"/>
    </source>
</evidence>
<dbReference type="CDD" id="cd00761">
    <property type="entry name" value="Glyco_tranf_GTA_type"/>
    <property type="match status" value="1"/>
</dbReference>
<dbReference type="PANTHER" id="PTHR43646">
    <property type="entry name" value="GLYCOSYLTRANSFERASE"/>
    <property type="match status" value="1"/>
</dbReference>
<dbReference type="SUPFAM" id="SSF53448">
    <property type="entry name" value="Nucleotide-diphospho-sugar transferases"/>
    <property type="match status" value="1"/>
</dbReference>
<evidence type="ECO:0000256" key="6">
    <source>
        <dbReference type="SAM" id="Phobius"/>
    </source>
</evidence>
<evidence type="ECO:0000256" key="1">
    <source>
        <dbReference type="ARBA" id="ARBA00004236"/>
    </source>
</evidence>
<evidence type="ECO:0000259" key="7">
    <source>
        <dbReference type="Pfam" id="PF00535"/>
    </source>
</evidence>
<sequence>MNQKIPTISLIIPAFNEEKYIGACLAHAVRSRSPFLEIIVVDNASTDRTREIATSVLGVRVVTEERKGPMFARARGVQESKGDLVAFIDADTLMPEKWGDYALQKFTHDTKLVCLSGPYRYYDISSFQKVLVWIYWRILAFPVYLVSHSVAVFGNVVIRRDTLLQMGGIDTSIAFFGDDTNLARRAHQFGKMRFDLGFIMHTSGRRLIGQGLWRSAFLYAINAAAELIFHRPITKRYSDIR</sequence>
<keyword evidence="2" id="KW-1003">Cell membrane</keyword>
<comment type="subcellular location">
    <subcellularLocation>
        <location evidence="1">Cell membrane</location>
    </subcellularLocation>
</comment>
<accession>A0A1G2M425</accession>
<evidence type="ECO:0000256" key="4">
    <source>
        <dbReference type="ARBA" id="ARBA00022679"/>
    </source>
</evidence>
<gene>
    <name evidence="8" type="ORF">A2664_02855</name>
</gene>
<dbReference type="AlphaFoldDB" id="A0A1G2M425"/>
<dbReference type="PANTHER" id="PTHR43646:SF2">
    <property type="entry name" value="GLYCOSYLTRANSFERASE 2-LIKE DOMAIN-CONTAINING PROTEIN"/>
    <property type="match status" value="1"/>
</dbReference>
<evidence type="ECO:0000256" key="2">
    <source>
        <dbReference type="ARBA" id="ARBA00022475"/>
    </source>
</evidence>
<comment type="caution">
    <text evidence="8">The sequence shown here is derived from an EMBL/GenBank/DDBJ whole genome shotgun (WGS) entry which is preliminary data.</text>
</comment>
<dbReference type="InterPro" id="IPR029044">
    <property type="entry name" value="Nucleotide-diphossugar_trans"/>
</dbReference>
<dbReference type="STRING" id="1802301.A2664_02855"/>
<protein>
    <recommendedName>
        <fullName evidence="7">Glycosyltransferase 2-like domain-containing protein</fullName>
    </recommendedName>
</protein>
<keyword evidence="5 6" id="KW-0472">Membrane</keyword>
<keyword evidence="6" id="KW-1133">Transmembrane helix</keyword>